<dbReference type="Pfam" id="PF02254">
    <property type="entry name" value="TrkA_N"/>
    <property type="match status" value="1"/>
</dbReference>
<dbReference type="GeneID" id="4782588"/>
<evidence type="ECO:0000313" key="4">
    <source>
        <dbReference type="EMBL" id="ABM79978.1"/>
    </source>
</evidence>
<dbReference type="PANTHER" id="PTHR11133">
    <property type="entry name" value="SACCHAROPINE DEHYDROGENASE"/>
    <property type="match status" value="1"/>
</dbReference>
<dbReference type="HOGENOM" id="CLU_032858_3_0_2"/>
<dbReference type="GO" id="GO:0016491">
    <property type="term" value="F:oxidoreductase activity"/>
    <property type="evidence" value="ECO:0007669"/>
    <property type="project" value="UniProtKB-KW"/>
</dbReference>
<evidence type="ECO:0000313" key="5">
    <source>
        <dbReference type="Proteomes" id="UP000002593"/>
    </source>
</evidence>
<dbReference type="InterPro" id="IPR003148">
    <property type="entry name" value="RCK_N"/>
</dbReference>
<dbReference type="EnsemblBacteria" id="ABM79978">
    <property type="protein sequence ID" value="ABM79978"/>
    <property type="gene ID" value="Hbut_0103"/>
</dbReference>
<proteinExistence type="predicted"/>
<dbReference type="SUPFAM" id="SSF51735">
    <property type="entry name" value="NAD(P)-binding Rossmann-fold domains"/>
    <property type="match status" value="1"/>
</dbReference>
<dbReference type="KEGG" id="hbu:Hbut_0103"/>
<evidence type="ECO:0000256" key="1">
    <source>
        <dbReference type="ARBA" id="ARBA00023002"/>
    </source>
</evidence>
<dbReference type="Gene3D" id="3.40.50.720">
    <property type="entry name" value="NAD(P)-binding Rossmann-like Domain"/>
    <property type="match status" value="1"/>
</dbReference>
<dbReference type="SUPFAM" id="SSF55347">
    <property type="entry name" value="Glyceraldehyde-3-phosphate dehydrogenase-like, C-terminal domain"/>
    <property type="match status" value="1"/>
</dbReference>
<dbReference type="PANTHER" id="PTHR11133:SF22">
    <property type="entry name" value="ALPHA-AMINOADIPIC SEMIALDEHYDE SYNTHASE, MITOCHONDRIAL"/>
    <property type="match status" value="1"/>
</dbReference>
<dbReference type="STRING" id="415426.Hbut_0103"/>
<dbReference type="RefSeq" id="WP_011821295.1">
    <property type="nucleotide sequence ID" value="NC_008818.1"/>
</dbReference>
<keyword evidence="5" id="KW-1185">Reference proteome</keyword>
<keyword evidence="1" id="KW-0560">Oxidoreductase</keyword>
<feature type="domain" description="RCK N-terminal" evidence="2">
    <location>
        <begin position="10"/>
        <end position="96"/>
    </location>
</feature>
<dbReference type="OrthoDB" id="27588at2157"/>
<accession>A2BJ17</accession>
<dbReference type="eggNOG" id="arCOG00243">
    <property type="taxonomic scope" value="Archaea"/>
</dbReference>
<dbReference type="InterPro" id="IPR032095">
    <property type="entry name" value="Sacchrp_dh-like_C"/>
</dbReference>
<sequence>MEGLAAKMVICLVGYGRIGRITARILAEKGFPPIVYDSSRYRVELARRDGFESHLADSTNPHVASHIASSCEAILTALPGRIAERVITLLVEYKAPLIVDVSFVRDPLAFHSRALENRIKLFVDAGFAPGLSNMLVAHGARGLDSAVEAIVYVGGISAEAEREPLGLVASWSTMDLLEEYSRPARAKLRGRLVELDPIDDAVEVELPGLGRFDAMPTDGLRTLLTSYPSIETLVEYTLRYPGHVNVLKTLKRLGLLDNKPHVIAGCSVAPRELLARLLEEILPKQDDRIVLHVTVKGIANNKRVERVYTIDVKQRDLDIDYPVLAYATSIVHAWTAMQALRGWGHPGVNTPEELAPALRDLARELSSRGIQLRRRECIES</sequence>
<organism evidence="4 5">
    <name type="scientific">Hyperthermus butylicus (strain DSM 5456 / JCM 9403 / PLM1-5)</name>
    <dbReference type="NCBI Taxonomy" id="415426"/>
    <lineage>
        <taxon>Archaea</taxon>
        <taxon>Thermoproteota</taxon>
        <taxon>Thermoprotei</taxon>
        <taxon>Desulfurococcales</taxon>
        <taxon>Pyrodictiaceae</taxon>
        <taxon>Hyperthermus</taxon>
    </lineage>
</organism>
<evidence type="ECO:0000259" key="2">
    <source>
        <dbReference type="Pfam" id="PF02254"/>
    </source>
</evidence>
<dbReference type="InterPro" id="IPR051168">
    <property type="entry name" value="AASS"/>
</dbReference>
<dbReference type="Proteomes" id="UP000002593">
    <property type="component" value="Chromosome"/>
</dbReference>
<dbReference type="InterPro" id="IPR036291">
    <property type="entry name" value="NAD(P)-bd_dom_sf"/>
</dbReference>
<dbReference type="AlphaFoldDB" id="A2BJ17"/>
<dbReference type="EMBL" id="CP000493">
    <property type="protein sequence ID" value="ABM79978.1"/>
    <property type="molecule type" value="Genomic_DNA"/>
</dbReference>
<evidence type="ECO:0000259" key="3">
    <source>
        <dbReference type="Pfam" id="PF16653"/>
    </source>
</evidence>
<feature type="domain" description="Saccharopine dehydrogenase-like C-terminal" evidence="3">
    <location>
        <begin position="126"/>
        <end position="370"/>
    </location>
</feature>
<name>A2BJ17_HYPBU</name>
<protein>
    <submittedName>
        <fullName evidence="4">Amino acid dehydrogenase</fullName>
    </submittedName>
</protein>
<dbReference type="GO" id="GO:0006813">
    <property type="term" value="P:potassium ion transport"/>
    <property type="evidence" value="ECO:0007669"/>
    <property type="project" value="InterPro"/>
</dbReference>
<dbReference type="Pfam" id="PF16653">
    <property type="entry name" value="Sacchrp_dh_C"/>
    <property type="match status" value="1"/>
</dbReference>
<reference evidence="4 5" key="1">
    <citation type="journal article" date="2007" name="Archaea">
        <title>The genome of Hyperthermus butylicus: a sulfur-reducing, peptide fermenting, neutrophilic Crenarchaeote growing up to 108 degrees C.</title>
        <authorList>
            <person name="Brugger K."/>
            <person name="Chen L."/>
            <person name="Stark M."/>
            <person name="Zibat A."/>
            <person name="Redder P."/>
            <person name="Ruepp A."/>
            <person name="Awayez M."/>
            <person name="She Q."/>
            <person name="Garrett R.A."/>
            <person name="Klenk H.P."/>
        </authorList>
    </citation>
    <scope>NUCLEOTIDE SEQUENCE [LARGE SCALE GENOMIC DNA]</scope>
    <source>
        <strain evidence="5">DSM 5456 / JCM 9403 / PLM1-5</strain>
    </source>
</reference>
<gene>
    <name evidence="4" type="ordered locus">Hbut_0103</name>
</gene>
<dbReference type="Gene3D" id="3.30.360.10">
    <property type="entry name" value="Dihydrodipicolinate Reductase, domain 2"/>
    <property type="match status" value="1"/>
</dbReference>